<evidence type="ECO:0000313" key="1">
    <source>
        <dbReference type="EMBL" id="SNR62972.1"/>
    </source>
</evidence>
<name>A0A238XW65_HALVU</name>
<accession>A0A238XW65</accession>
<keyword evidence="2" id="KW-1185">Reference proteome</keyword>
<evidence type="ECO:0000313" key="2">
    <source>
        <dbReference type="Proteomes" id="UP000198397"/>
    </source>
</evidence>
<protein>
    <recommendedName>
        <fullName evidence="3">Gamma-glutamyl:cysteine ligase YbdK, ATP-grasp superfamily</fullName>
    </recommendedName>
</protein>
<reference evidence="1 2" key="1">
    <citation type="submission" date="2017-06" db="EMBL/GenBank/DDBJ databases">
        <authorList>
            <person name="Kim H.J."/>
            <person name="Triplett B.A."/>
        </authorList>
    </citation>
    <scope>NUCLEOTIDE SEQUENCE [LARGE SCALE GENOMIC DNA]</scope>
    <source>
        <strain evidence="1 2">DSM 8800</strain>
    </source>
</reference>
<dbReference type="Proteomes" id="UP000198397">
    <property type="component" value="Unassembled WGS sequence"/>
</dbReference>
<sequence>MMSGRDTITGLKESKDIDLETFEGRVREEGERLKTYLDSETFDNRQITIGLEYEFYAVETASGTLRRVPRSLLETLGFERELGLHNAELTSSVYPCNHAGLTALRWETEAKIRNLQNLAAEDGISFVSDGMWTIGPANGTTESYLMEATHEEGLSLAINISNAVRYHGFGSVTEHTPVGGRIDLPGATIRSETAGPVSLTSSIQPHVQPRRADDLPAYHNNALRVAGPLLALAVNSPFFPPGLYDDGELTDELLLEGSHAENRIPVYEGMMNPSEGSPKVTFPRDLDSPQEAVDRIVADKTIVPAVIEEGPRFDDQFVHVRHKHGSFWRWVRPVFDGASEVDANARIEFRPLPGQPTLPDTIALVAAVAGSVIGLSESEHPVSSLRWDVARENFYAAAREGVSAEMQWITADGERVSEIDRLYDDLFSIAVAGLEKQGFDTAEATDWIAPLRDRVTTQTSPAGWKRRIVAGELESGSTPGEAIHEAQRRYLRHQAHTFYDGSLSEWPSE</sequence>
<dbReference type="EMBL" id="FZNQ01000024">
    <property type="protein sequence ID" value="SNR62972.1"/>
    <property type="molecule type" value="Genomic_DNA"/>
</dbReference>
<organism evidence="1 2">
    <name type="scientific">Halorubrum vacuolatum</name>
    <name type="common">Natronobacterium vacuolatum</name>
    <dbReference type="NCBI Taxonomy" id="63740"/>
    <lineage>
        <taxon>Archaea</taxon>
        <taxon>Methanobacteriati</taxon>
        <taxon>Methanobacteriota</taxon>
        <taxon>Stenosarchaea group</taxon>
        <taxon>Halobacteria</taxon>
        <taxon>Halobacteriales</taxon>
        <taxon>Haloferacaceae</taxon>
        <taxon>Halorubrum</taxon>
    </lineage>
</organism>
<dbReference type="GO" id="GO:0016879">
    <property type="term" value="F:ligase activity, forming carbon-nitrogen bonds"/>
    <property type="evidence" value="ECO:0007669"/>
    <property type="project" value="TreeGrafter"/>
</dbReference>
<proteinExistence type="predicted"/>
<dbReference type="AlphaFoldDB" id="A0A238XW65"/>
<gene>
    <name evidence="1" type="ORF">SAMN06264855_12418</name>
</gene>
<dbReference type="PANTHER" id="PTHR36510:SF1">
    <property type="entry name" value="GLUTAMATE--CYSTEINE LIGASE 2-RELATED"/>
    <property type="match status" value="1"/>
</dbReference>
<dbReference type="InterPro" id="IPR050141">
    <property type="entry name" value="GCL_type2/YbdK_subfam"/>
</dbReference>
<dbReference type="InterPro" id="IPR006336">
    <property type="entry name" value="GCS2"/>
</dbReference>
<evidence type="ECO:0008006" key="3">
    <source>
        <dbReference type="Google" id="ProtNLM"/>
    </source>
</evidence>
<dbReference type="Pfam" id="PF04107">
    <property type="entry name" value="GCS2"/>
    <property type="match status" value="1"/>
</dbReference>
<dbReference type="SUPFAM" id="SSF55931">
    <property type="entry name" value="Glutamine synthetase/guanido kinase"/>
    <property type="match status" value="1"/>
</dbReference>
<dbReference type="PANTHER" id="PTHR36510">
    <property type="entry name" value="GLUTAMATE--CYSTEINE LIGASE 2-RELATED"/>
    <property type="match status" value="1"/>
</dbReference>
<dbReference type="Gene3D" id="3.30.590.20">
    <property type="match status" value="1"/>
</dbReference>
<dbReference type="InterPro" id="IPR014746">
    <property type="entry name" value="Gln_synth/guanido_kin_cat_dom"/>
</dbReference>